<dbReference type="STRING" id="1005945.SAMN05216561_11434"/>
<keyword evidence="3" id="KW-1185">Reference proteome</keyword>
<reference evidence="2 3" key="1">
    <citation type="submission" date="2016-10" db="EMBL/GenBank/DDBJ databases">
        <authorList>
            <person name="de Groot N.N."/>
        </authorList>
    </citation>
    <scope>NUCLEOTIDE SEQUENCE [LARGE SCALE GENOMIC DNA]</scope>
    <source>
        <strain evidence="2 3">CGMCC 1.11156</strain>
    </source>
</reference>
<name>A0A1I3LN30_9ACTN</name>
<organism evidence="2 3">
    <name type="scientific">Nocardioides psychrotolerans</name>
    <dbReference type="NCBI Taxonomy" id="1005945"/>
    <lineage>
        <taxon>Bacteria</taxon>
        <taxon>Bacillati</taxon>
        <taxon>Actinomycetota</taxon>
        <taxon>Actinomycetes</taxon>
        <taxon>Propionibacteriales</taxon>
        <taxon>Nocardioidaceae</taxon>
        <taxon>Nocardioides</taxon>
    </lineage>
</organism>
<dbReference type="Pfam" id="PF24043">
    <property type="entry name" value="DUF7352"/>
    <property type="match status" value="1"/>
</dbReference>
<dbReference type="Proteomes" id="UP000198649">
    <property type="component" value="Unassembled WGS sequence"/>
</dbReference>
<feature type="domain" description="DUF7352" evidence="1">
    <location>
        <begin position="1"/>
        <end position="85"/>
    </location>
</feature>
<sequence>MKVIHKYVLTEAASRVTTHEGARFIHAANQYEQITVWAEVNTLERECTAELHVVGTGGGVPPRTRHVGSVLMADGAYVFHVYAPEETR</sequence>
<evidence type="ECO:0000313" key="3">
    <source>
        <dbReference type="Proteomes" id="UP000198649"/>
    </source>
</evidence>
<evidence type="ECO:0000259" key="1">
    <source>
        <dbReference type="Pfam" id="PF24043"/>
    </source>
</evidence>
<dbReference type="EMBL" id="FOQG01000014">
    <property type="protein sequence ID" value="SFI86103.1"/>
    <property type="molecule type" value="Genomic_DNA"/>
</dbReference>
<gene>
    <name evidence="2" type="ORF">SAMN05216561_11434</name>
</gene>
<protein>
    <recommendedName>
        <fullName evidence="1">DUF7352 domain-containing protein</fullName>
    </recommendedName>
</protein>
<dbReference type="InterPro" id="IPR055776">
    <property type="entry name" value="DUF7352"/>
</dbReference>
<proteinExistence type="predicted"/>
<dbReference type="AlphaFoldDB" id="A0A1I3LN30"/>
<evidence type="ECO:0000313" key="2">
    <source>
        <dbReference type="EMBL" id="SFI86103.1"/>
    </source>
</evidence>
<accession>A0A1I3LN30</accession>
<dbReference type="RefSeq" id="WP_091115357.1">
    <property type="nucleotide sequence ID" value="NZ_BKAF01000017.1"/>
</dbReference>